<protein>
    <submittedName>
        <fullName evidence="1">Uncharacterized protein</fullName>
    </submittedName>
</protein>
<sequence>KSLDNDVDEKLEEVTESTVNFDEIPQKANNANENFAKILDNDTVEKLAEPIVSLDEVTPKNIVANEKVAKSLDTVAVDVLAEVTTINIPTVSTIKHTTAPFEFSSSTAPPTIAPAVGHPKALSFIEPEEVATADESIKNEVFEILRGNLIYALINNATDGFRIK</sequence>
<keyword evidence="2" id="KW-1185">Reference proteome</keyword>
<feature type="non-terminal residue" evidence="1">
    <location>
        <position position="1"/>
    </location>
</feature>
<dbReference type="AlphaFoldDB" id="A0AAV2QYI0"/>
<comment type="caution">
    <text evidence="1">The sequence shown here is derived from an EMBL/GenBank/DDBJ whole genome shotgun (WGS) entry which is preliminary data.</text>
</comment>
<reference evidence="1 2" key="1">
    <citation type="submission" date="2024-05" db="EMBL/GenBank/DDBJ databases">
        <authorList>
            <person name="Wallberg A."/>
        </authorList>
    </citation>
    <scope>NUCLEOTIDE SEQUENCE [LARGE SCALE GENOMIC DNA]</scope>
</reference>
<accession>A0AAV2QYI0</accession>
<evidence type="ECO:0000313" key="1">
    <source>
        <dbReference type="EMBL" id="CAL4102931.1"/>
    </source>
</evidence>
<proteinExistence type="predicted"/>
<evidence type="ECO:0000313" key="2">
    <source>
        <dbReference type="Proteomes" id="UP001497623"/>
    </source>
</evidence>
<dbReference type="EMBL" id="CAXKWB010011982">
    <property type="protein sequence ID" value="CAL4102931.1"/>
    <property type="molecule type" value="Genomic_DNA"/>
</dbReference>
<organism evidence="1 2">
    <name type="scientific">Meganyctiphanes norvegica</name>
    <name type="common">Northern krill</name>
    <name type="synonym">Thysanopoda norvegica</name>
    <dbReference type="NCBI Taxonomy" id="48144"/>
    <lineage>
        <taxon>Eukaryota</taxon>
        <taxon>Metazoa</taxon>
        <taxon>Ecdysozoa</taxon>
        <taxon>Arthropoda</taxon>
        <taxon>Crustacea</taxon>
        <taxon>Multicrustacea</taxon>
        <taxon>Malacostraca</taxon>
        <taxon>Eumalacostraca</taxon>
        <taxon>Eucarida</taxon>
        <taxon>Euphausiacea</taxon>
        <taxon>Euphausiidae</taxon>
        <taxon>Meganyctiphanes</taxon>
    </lineage>
</organism>
<dbReference type="Proteomes" id="UP001497623">
    <property type="component" value="Unassembled WGS sequence"/>
</dbReference>
<gene>
    <name evidence="1" type="ORF">MNOR_LOCUS17433</name>
</gene>
<name>A0AAV2QYI0_MEGNR</name>